<dbReference type="Proteomes" id="UP001519460">
    <property type="component" value="Unassembled WGS sequence"/>
</dbReference>
<gene>
    <name evidence="2" type="ORF">BaRGS_00011503</name>
</gene>
<dbReference type="PANTHER" id="PTHR45964:SF5">
    <property type="entry name" value="WSCD FAMILY MEMBER CG9164"/>
    <property type="match status" value="1"/>
</dbReference>
<organism evidence="2 3">
    <name type="scientific">Batillaria attramentaria</name>
    <dbReference type="NCBI Taxonomy" id="370345"/>
    <lineage>
        <taxon>Eukaryota</taxon>
        <taxon>Metazoa</taxon>
        <taxon>Spiralia</taxon>
        <taxon>Lophotrochozoa</taxon>
        <taxon>Mollusca</taxon>
        <taxon>Gastropoda</taxon>
        <taxon>Caenogastropoda</taxon>
        <taxon>Sorbeoconcha</taxon>
        <taxon>Cerithioidea</taxon>
        <taxon>Batillariidae</taxon>
        <taxon>Batillaria</taxon>
    </lineage>
</organism>
<protein>
    <recommendedName>
        <fullName evidence="4">Sulfotransferase</fullName>
    </recommendedName>
</protein>
<dbReference type="PANTHER" id="PTHR45964">
    <property type="entry name" value="WSCD FAMILY MEMBER CG9164"/>
    <property type="match status" value="1"/>
</dbReference>
<evidence type="ECO:0000256" key="1">
    <source>
        <dbReference type="ARBA" id="ARBA00010236"/>
    </source>
</evidence>
<dbReference type="SUPFAM" id="SSF52540">
    <property type="entry name" value="P-loop containing nucleoside triphosphate hydrolases"/>
    <property type="match status" value="1"/>
</dbReference>
<name>A0ABD0LCN4_9CAEN</name>
<dbReference type="AlphaFoldDB" id="A0ABD0LCN4"/>
<evidence type="ECO:0000313" key="3">
    <source>
        <dbReference type="Proteomes" id="UP001519460"/>
    </source>
</evidence>
<evidence type="ECO:0000313" key="2">
    <source>
        <dbReference type="EMBL" id="KAK7497209.1"/>
    </source>
</evidence>
<reference evidence="2 3" key="1">
    <citation type="journal article" date="2023" name="Sci. Data">
        <title>Genome assembly of the Korean intertidal mud-creeper Batillaria attramentaria.</title>
        <authorList>
            <person name="Patra A.K."/>
            <person name="Ho P.T."/>
            <person name="Jun S."/>
            <person name="Lee S.J."/>
            <person name="Kim Y."/>
            <person name="Won Y.J."/>
        </authorList>
    </citation>
    <scope>NUCLEOTIDE SEQUENCE [LARGE SCALE GENOMIC DNA]</scope>
    <source>
        <strain evidence="2">Wonlab-2016</strain>
    </source>
</reference>
<dbReference type="InterPro" id="IPR051589">
    <property type="entry name" value="Sialate-O-sulfotransferase"/>
</dbReference>
<evidence type="ECO:0008006" key="4">
    <source>
        <dbReference type="Google" id="ProtNLM"/>
    </source>
</evidence>
<comment type="caution">
    <text evidence="2">The sequence shown here is derived from an EMBL/GenBank/DDBJ whole genome shotgun (WGS) entry which is preliminary data.</text>
</comment>
<accession>A0ABD0LCN4</accession>
<sequence>MCTCGSLSYDYDLIVSDHVKEQVYKGSVLFVLLGWPTFVTMYMRRWRDIYTSWADSQVPVYVLVYHRLVTNLEEELRRLFRFLNEPSVTPQISCVVQRREGSHHRKKKLEQMQLAVFSDQQVEYLDRAIMEVKLALERKTGKNFSDFTNWMRSTSVN</sequence>
<keyword evidence="3" id="KW-1185">Reference proteome</keyword>
<dbReference type="Gene3D" id="3.40.50.300">
    <property type="entry name" value="P-loop containing nucleotide triphosphate hydrolases"/>
    <property type="match status" value="1"/>
</dbReference>
<comment type="similarity">
    <text evidence="1">Belongs to the WSCD family.</text>
</comment>
<dbReference type="EMBL" id="JACVVK020000060">
    <property type="protein sequence ID" value="KAK7497209.1"/>
    <property type="molecule type" value="Genomic_DNA"/>
</dbReference>
<dbReference type="InterPro" id="IPR027417">
    <property type="entry name" value="P-loop_NTPase"/>
</dbReference>
<proteinExistence type="inferred from homology"/>